<accession>A0A7X0H6K1</accession>
<dbReference type="RefSeq" id="WP_184676637.1">
    <property type="nucleotide sequence ID" value="NZ_JACHGY010000001.1"/>
</dbReference>
<feature type="domain" description="Beta-lactamase hydrolase-like protein phosphatase-like" evidence="1">
    <location>
        <begin position="11"/>
        <end position="111"/>
    </location>
</feature>
<dbReference type="Gene3D" id="3.90.190.10">
    <property type="entry name" value="Protein tyrosine phosphatase superfamily"/>
    <property type="match status" value="1"/>
</dbReference>
<dbReference type="SUPFAM" id="SSF52799">
    <property type="entry name" value="(Phosphotyrosine protein) phosphatases II"/>
    <property type="match status" value="1"/>
</dbReference>
<dbReference type="EMBL" id="JACHGY010000001">
    <property type="protein sequence ID" value="MBB6429036.1"/>
    <property type="molecule type" value="Genomic_DNA"/>
</dbReference>
<dbReference type="InterPro" id="IPR029021">
    <property type="entry name" value="Prot-tyrosine_phosphatase-like"/>
</dbReference>
<evidence type="ECO:0000259" key="1">
    <source>
        <dbReference type="Pfam" id="PF04273"/>
    </source>
</evidence>
<keyword evidence="3" id="KW-1185">Reference proteome</keyword>
<sequence>MPPINLDDHGLAVLGQPDEAKLTELAEAGVKTVINLRNDGEDAMPMSVKEEGEVCERLGMDYVSLPMSMRPPEQGGADGRLATAFETVLTGAREHGPVAVHCKLGQRAGAMALIALARHQGWNAETALGAAEELGLGEAVKPEKLRAYVVACVTDRG</sequence>
<name>A0A7X0H6K1_9BACT</name>
<dbReference type="AlphaFoldDB" id="A0A7X0H6K1"/>
<organism evidence="2 3">
    <name type="scientific">Algisphaera agarilytica</name>
    <dbReference type="NCBI Taxonomy" id="1385975"/>
    <lineage>
        <taxon>Bacteria</taxon>
        <taxon>Pseudomonadati</taxon>
        <taxon>Planctomycetota</taxon>
        <taxon>Phycisphaerae</taxon>
        <taxon>Phycisphaerales</taxon>
        <taxon>Phycisphaeraceae</taxon>
        <taxon>Algisphaera</taxon>
    </lineage>
</organism>
<dbReference type="InterPro" id="IPR005939">
    <property type="entry name" value="BLH_phosphatase-like"/>
</dbReference>
<proteinExistence type="predicted"/>
<dbReference type="Pfam" id="PF04273">
    <property type="entry name" value="BLH_phosphatase"/>
    <property type="match status" value="1"/>
</dbReference>
<dbReference type="GO" id="GO:0016787">
    <property type="term" value="F:hydrolase activity"/>
    <property type="evidence" value="ECO:0007669"/>
    <property type="project" value="InterPro"/>
</dbReference>
<dbReference type="Proteomes" id="UP000541810">
    <property type="component" value="Unassembled WGS sequence"/>
</dbReference>
<evidence type="ECO:0000313" key="3">
    <source>
        <dbReference type="Proteomes" id="UP000541810"/>
    </source>
</evidence>
<evidence type="ECO:0000313" key="2">
    <source>
        <dbReference type="EMBL" id="MBB6429036.1"/>
    </source>
</evidence>
<comment type="caution">
    <text evidence="2">The sequence shown here is derived from an EMBL/GenBank/DDBJ whole genome shotgun (WGS) entry which is preliminary data.</text>
</comment>
<protein>
    <submittedName>
        <fullName evidence="2">Uncharacterized protein (TIGR01244 family)</fullName>
    </submittedName>
</protein>
<reference evidence="2 3" key="1">
    <citation type="submission" date="2020-08" db="EMBL/GenBank/DDBJ databases">
        <title>Genomic Encyclopedia of Type Strains, Phase IV (KMG-IV): sequencing the most valuable type-strain genomes for metagenomic binning, comparative biology and taxonomic classification.</title>
        <authorList>
            <person name="Goeker M."/>
        </authorList>
    </citation>
    <scope>NUCLEOTIDE SEQUENCE [LARGE SCALE GENOMIC DNA]</scope>
    <source>
        <strain evidence="2 3">DSM 103725</strain>
    </source>
</reference>
<gene>
    <name evidence="2" type="ORF">HNQ40_000842</name>
</gene>